<comment type="cofactor">
    <cofactor evidence="1">
        <name>FMN</name>
        <dbReference type="ChEBI" id="CHEBI:58210"/>
    </cofactor>
</comment>
<proteinExistence type="inferred from homology"/>
<keyword evidence="10" id="KW-0274">FAD</keyword>
<keyword evidence="18" id="KW-1185">Reference proteome</keyword>
<dbReference type="Proteomes" id="UP000321769">
    <property type="component" value="Unassembled WGS sequence"/>
</dbReference>
<feature type="binding site" description="axial binding residue" evidence="15">
    <location>
        <position position="420"/>
    </location>
    <ligand>
        <name>heme</name>
        <dbReference type="ChEBI" id="CHEBI:30413"/>
    </ligand>
    <ligandPart>
        <name>Fe</name>
        <dbReference type="ChEBI" id="CHEBI:18248"/>
    </ligandPart>
</feature>
<keyword evidence="12 16" id="KW-0560">Oxidoreductase</keyword>
<dbReference type="PANTHER" id="PTHR24291:SF50">
    <property type="entry name" value="BIFUNCTIONAL ALBAFLAVENONE MONOOXYGENASE_TERPENE SYNTHASE"/>
    <property type="match status" value="1"/>
</dbReference>
<evidence type="ECO:0000313" key="17">
    <source>
        <dbReference type="EMBL" id="GEO89848.1"/>
    </source>
</evidence>
<comment type="caution">
    <text evidence="17">The sequence shown here is derived from an EMBL/GenBank/DDBJ whole genome shotgun (WGS) entry which is preliminary data.</text>
</comment>
<gene>
    <name evidence="17" type="ORF">AFL01nite_21750</name>
</gene>
<evidence type="ECO:0000256" key="2">
    <source>
        <dbReference type="ARBA" id="ARBA00001974"/>
    </source>
</evidence>
<accession>A0A512HWM4</accession>
<dbReference type="FunFam" id="1.10.630.10:FF:000040">
    <property type="entry name" value="Bifunctional cytochrome P450/NADPH--P450 reductase"/>
    <property type="match status" value="1"/>
</dbReference>
<dbReference type="PRINTS" id="PR00385">
    <property type="entry name" value="P450"/>
</dbReference>
<evidence type="ECO:0000256" key="16">
    <source>
        <dbReference type="RuleBase" id="RU000461"/>
    </source>
</evidence>
<evidence type="ECO:0000256" key="4">
    <source>
        <dbReference type="ARBA" id="ARBA00010617"/>
    </source>
</evidence>
<dbReference type="GO" id="GO:0020037">
    <property type="term" value="F:heme binding"/>
    <property type="evidence" value="ECO:0007669"/>
    <property type="project" value="InterPro"/>
</dbReference>
<dbReference type="InterPro" id="IPR036396">
    <property type="entry name" value="Cyt_P450_sf"/>
</dbReference>
<evidence type="ECO:0000313" key="18">
    <source>
        <dbReference type="Proteomes" id="UP000321769"/>
    </source>
</evidence>
<evidence type="ECO:0000256" key="3">
    <source>
        <dbReference type="ARBA" id="ARBA00010018"/>
    </source>
</evidence>
<evidence type="ECO:0000256" key="11">
    <source>
        <dbReference type="ARBA" id="ARBA00022857"/>
    </source>
</evidence>
<evidence type="ECO:0000256" key="10">
    <source>
        <dbReference type="ARBA" id="ARBA00022827"/>
    </source>
</evidence>
<comment type="similarity">
    <text evidence="4 16">Belongs to the cytochrome P450 family.</text>
</comment>
<dbReference type="RefSeq" id="WP_186813921.1">
    <property type="nucleotide sequence ID" value="NZ_BAAAYQ010000001.1"/>
</dbReference>
<keyword evidence="8" id="KW-0288">FMN</keyword>
<keyword evidence="7" id="KW-0285">Flavoprotein</keyword>
<dbReference type="InterPro" id="IPR001128">
    <property type="entry name" value="Cyt_P450"/>
</dbReference>
<evidence type="ECO:0000256" key="8">
    <source>
        <dbReference type="ARBA" id="ARBA00022643"/>
    </source>
</evidence>
<evidence type="ECO:0000256" key="15">
    <source>
        <dbReference type="PIRSR" id="PIRSR602401-1"/>
    </source>
</evidence>
<sequence length="498" mass="55727">MSLLKVKNAWSGQKFPHPPGRVPFAYDALKMRTGTPMANIMRMGDDLGPLFELRVFSQRFMFVSGAELMAELCDETRFHKNLPPAVAALREFVGDALFTAFDGEQNWHTAHGVLMPAFSKAAMRSYHDTMLETAAEMFAVWDGLEGPIDVTADMTKLTLETISRCAFSRDFGSFTSRERHPFVDAMVSALTTGMQKGALDSVPGGQRIARRIDEENAEHRAYVDDLMDTMVRERRQSGERQDDLLDRMLYEAHPETGIKLDDENIREQIMTFLVAGHETTSGALSFVLYYLSRDPKILAKAHAETDALLGDDVDAEPTFEQVPRFRYLRRCLDEALRLWPTAPGFARSPRETTTIGAGTEYEAVMTPDDWALIILPMSQRDPAAWGPTADEFDPDRFLPENSKGRMKNVYKPFGTGERACIGRQFALHEAILVLARLLHRYDISGDPDYELKIDERLTIVPRGFELTLTPRTPGVPATVPPVVDVGPAEAPAECPVAH</sequence>
<dbReference type="InterPro" id="IPR017972">
    <property type="entry name" value="Cyt_P450_CS"/>
</dbReference>
<dbReference type="GO" id="GO:0004497">
    <property type="term" value="F:monooxygenase activity"/>
    <property type="evidence" value="ECO:0007669"/>
    <property type="project" value="UniProtKB-KW"/>
</dbReference>
<protein>
    <submittedName>
        <fullName evidence="17">Cytochrome P450</fullName>
    </submittedName>
</protein>
<dbReference type="EMBL" id="BJZQ01000011">
    <property type="protein sequence ID" value="GEO89848.1"/>
    <property type="molecule type" value="Genomic_DNA"/>
</dbReference>
<comment type="cofactor">
    <cofactor evidence="2">
        <name>FAD</name>
        <dbReference type="ChEBI" id="CHEBI:57692"/>
    </cofactor>
</comment>
<keyword evidence="11" id="KW-0521">NADP</keyword>
<dbReference type="InterPro" id="IPR002401">
    <property type="entry name" value="Cyt_P450_E_grp-I"/>
</dbReference>
<evidence type="ECO:0000256" key="9">
    <source>
        <dbReference type="ARBA" id="ARBA00022723"/>
    </source>
</evidence>
<dbReference type="Gene3D" id="1.10.630.10">
    <property type="entry name" value="Cytochrome P450"/>
    <property type="match status" value="1"/>
</dbReference>
<dbReference type="PRINTS" id="PR00463">
    <property type="entry name" value="EP450I"/>
</dbReference>
<dbReference type="InterPro" id="IPR050196">
    <property type="entry name" value="Cytochrome_P450_Monoox"/>
</dbReference>
<evidence type="ECO:0000256" key="5">
    <source>
        <dbReference type="ARBA" id="ARBA00022448"/>
    </source>
</evidence>
<evidence type="ECO:0000256" key="13">
    <source>
        <dbReference type="ARBA" id="ARBA00023004"/>
    </source>
</evidence>
<comment type="similarity">
    <text evidence="3">In the N-terminal section; belongs to the cytochrome P450 family.</text>
</comment>
<evidence type="ECO:0000256" key="7">
    <source>
        <dbReference type="ARBA" id="ARBA00022630"/>
    </source>
</evidence>
<organism evidence="17 18">
    <name type="scientific">Aeromicrobium flavum</name>
    <dbReference type="NCBI Taxonomy" id="416568"/>
    <lineage>
        <taxon>Bacteria</taxon>
        <taxon>Bacillati</taxon>
        <taxon>Actinomycetota</taxon>
        <taxon>Actinomycetes</taxon>
        <taxon>Propionibacteriales</taxon>
        <taxon>Nocardioidaceae</taxon>
        <taxon>Aeromicrobium</taxon>
    </lineage>
</organism>
<dbReference type="PROSITE" id="PS00086">
    <property type="entry name" value="CYTOCHROME_P450"/>
    <property type="match status" value="1"/>
</dbReference>
<keyword evidence="14 16" id="KW-0503">Monooxygenase</keyword>
<dbReference type="Pfam" id="PF00067">
    <property type="entry name" value="p450"/>
    <property type="match status" value="1"/>
</dbReference>
<evidence type="ECO:0000256" key="12">
    <source>
        <dbReference type="ARBA" id="ARBA00023002"/>
    </source>
</evidence>
<dbReference type="GO" id="GO:0005506">
    <property type="term" value="F:iron ion binding"/>
    <property type="evidence" value="ECO:0007669"/>
    <property type="project" value="InterPro"/>
</dbReference>
<dbReference type="SUPFAM" id="SSF48264">
    <property type="entry name" value="Cytochrome P450"/>
    <property type="match status" value="1"/>
</dbReference>
<keyword evidence="6 15" id="KW-0349">Heme</keyword>
<dbReference type="CDD" id="cd11068">
    <property type="entry name" value="CYP120A1"/>
    <property type="match status" value="1"/>
</dbReference>
<keyword evidence="9 15" id="KW-0479">Metal-binding</keyword>
<keyword evidence="13 15" id="KW-0408">Iron</keyword>
<evidence type="ECO:0000256" key="6">
    <source>
        <dbReference type="ARBA" id="ARBA00022617"/>
    </source>
</evidence>
<dbReference type="PANTHER" id="PTHR24291">
    <property type="entry name" value="CYTOCHROME P450 FAMILY 4"/>
    <property type="match status" value="1"/>
</dbReference>
<keyword evidence="5" id="KW-0813">Transport</keyword>
<dbReference type="GO" id="GO:0016705">
    <property type="term" value="F:oxidoreductase activity, acting on paired donors, with incorporation or reduction of molecular oxygen"/>
    <property type="evidence" value="ECO:0007669"/>
    <property type="project" value="InterPro"/>
</dbReference>
<evidence type="ECO:0000256" key="14">
    <source>
        <dbReference type="ARBA" id="ARBA00023033"/>
    </source>
</evidence>
<comment type="cofactor">
    <cofactor evidence="15">
        <name>heme</name>
        <dbReference type="ChEBI" id="CHEBI:30413"/>
    </cofactor>
</comment>
<dbReference type="AlphaFoldDB" id="A0A512HWM4"/>
<evidence type="ECO:0000256" key="1">
    <source>
        <dbReference type="ARBA" id="ARBA00001917"/>
    </source>
</evidence>
<name>A0A512HWM4_9ACTN</name>
<reference evidence="17 18" key="1">
    <citation type="submission" date="2019-07" db="EMBL/GenBank/DDBJ databases">
        <title>Whole genome shotgun sequence of Aeromicrobium flavum NBRC 107625.</title>
        <authorList>
            <person name="Hosoyama A."/>
            <person name="Uohara A."/>
            <person name="Ohji S."/>
            <person name="Ichikawa N."/>
        </authorList>
    </citation>
    <scope>NUCLEOTIDE SEQUENCE [LARGE SCALE GENOMIC DNA]</scope>
    <source>
        <strain evidence="17 18">NBRC 107625</strain>
    </source>
</reference>